<dbReference type="PANTHER" id="PTHR46535">
    <property type="entry name" value="NEDD4-BINDING PROTEIN 2"/>
    <property type="match status" value="1"/>
</dbReference>
<dbReference type="SMART" id="SM00463">
    <property type="entry name" value="SMR"/>
    <property type="match status" value="1"/>
</dbReference>
<name>A0A163J5P2_ABSGL</name>
<feature type="compositionally biased region" description="Low complexity" evidence="1">
    <location>
        <begin position="398"/>
        <end position="410"/>
    </location>
</feature>
<dbReference type="EMBL" id="LT551760">
    <property type="protein sequence ID" value="SAL97332.1"/>
    <property type="molecule type" value="Genomic_DNA"/>
</dbReference>
<gene>
    <name evidence="4" type="primary">ABSGL_02823.1 scaffold 4001</name>
</gene>
<organism evidence="4">
    <name type="scientific">Absidia glauca</name>
    <name type="common">Pin mould</name>
    <dbReference type="NCBI Taxonomy" id="4829"/>
    <lineage>
        <taxon>Eukaryota</taxon>
        <taxon>Fungi</taxon>
        <taxon>Fungi incertae sedis</taxon>
        <taxon>Mucoromycota</taxon>
        <taxon>Mucoromycotina</taxon>
        <taxon>Mucoromycetes</taxon>
        <taxon>Mucorales</taxon>
        <taxon>Cunninghamellaceae</taxon>
        <taxon>Absidia</taxon>
    </lineage>
</organism>
<dbReference type="InterPro" id="IPR052772">
    <property type="entry name" value="Endo/PolyKinase_Domain-Protein"/>
</dbReference>
<feature type="compositionally biased region" description="Polar residues" evidence="1">
    <location>
        <begin position="1"/>
        <end position="11"/>
    </location>
</feature>
<dbReference type="InterPro" id="IPR003892">
    <property type="entry name" value="CUE"/>
</dbReference>
<dbReference type="InterPro" id="IPR036063">
    <property type="entry name" value="Smr_dom_sf"/>
</dbReference>
<dbReference type="Pfam" id="PF01713">
    <property type="entry name" value="Smr"/>
    <property type="match status" value="1"/>
</dbReference>
<sequence length="601" mass="67676">MGKLQDNQYNSFARIKKPPTSNVDQDRNSLLQQFCPPLDSALIEAIFTDTLDYSQAHAILKELAKEAETALDEELTQTTTDLDALGFDGDEGVSSYESIDDLGNNTCNGLEDSASTSTRATNTTRTTSSCVSSSSDTDSTNYDSQDQRDDVKFLCLCFPTWDRQQLRDVLRSQDNDIEKATDVLLNNVYLESDDYSNSSGALNSDEDDLKLFNGTKKPKRRNRRYNQHNNGNQVRKGKQLLWSSRYIEPAGNGTDDYDDTGHLTTIPFNYWHQYDDTVGKVHQVFPTLSRSTVHGCVQRCKGNLIAAVVLLMTKSPQTEPVLLWQLATNLDQVELGIASVLVDRTADQIRRIAVGVVIQCQNDHDVTQMVQRGIEFSLTYEKQQQQLEKRLASMAQHSSATGRSGTSASSTKDDLPVIPEYLLINNEHSYTDDDPELCRMMAMDLIFTRNELFQKAATAYRSGKNKKTGEQGVAFFYSDEARQLDTRAREWNMRAARAYVRDKRLSTKNDHLLDLHGLTVSEAETLVREGLTQWWSRSQIQIARRKIQPLQIITGTGNHSERGQARLLPSIQRLLRNEGWLFDVTHPGCFLVKGVVAKSTA</sequence>
<feature type="region of interest" description="Disordered" evidence="1">
    <location>
        <begin position="195"/>
        <end position="232"/>
    </location>
</feature>
<dbReference type="SUPFAM" id="SSF160443">
    <property type="entry name" value="SMR domain-like"/>
    <property type="match status" value="1"/>
</dbReference>
<dbReference type="InterPro" id="IPR009060">
    <property type="entry name" value="UBA-like_sf"/>
</dbReference>
<dbReference type="Gene3D" id="1.10.8.10">
    <property type="entry name" value="DNA helicase RuvA subunit, C-terminal domain"/>
    <property type="match status" value="1"/>
</dbReference>
<evidence type="ECO:0008006" key="6">
    <source>
        <dbReference type="Google" id="ProtNLM"/>
    </source>
</evidence>
<evidence type="ECO:0000256" key="1">
    <source>
        <dbReference type="SAM" id="MobiDB-lite"/>
    </source>
</evidence>
<evidence type="ECO:0000259" key="3">
    <source>
        <dbReference type="PROSITE" id="PS51140"/>
    </source>
</evidence>
<evidence type="ECO:0000313" key="5">
    <source>
        <dbReference type="Proteomes" id="UP000078561"/>
    </source>
</evidence>
<dbReference type="GO" id="GO:0004519">
    <property type="term" value="F:endonuclease activity"/>
    <property type="evidence" value="ECO:0007669"/>
    <property type="project" value="TreeGrafter"/>
</dbReference>
<dbReference type="PANTHER" id="PTHR46535:SF1">
    <property type="entry name" value="NEDD4-BINDING PROTEIN 2"/>
    <property type="match status" value="1"/>
</dbReference>
<dbReference type="InParanoid" id="A0A163J5P2"/>
<dbReference type="InterPro" id="IPR002625">
    <property type="entry name" value="Smr_dom"/>
</dbReference>
<dbReference type="Gene3D" id="3.30.1370.110">
    <property type="match status" value="1"/>
</dbReference>
<dbReference type="CDD" id="cd14279">
    <property type="entry name" value="CUE"/>
    <property type="match status" value="1"/>
</dbReference>
<dbReference type="SUPFAM" id="SSF46934">
    <property type="entry name" value="UBA-like"/>
    <property type="match status" value="1"/>
</dbReference>
<accession>A0A163J5P2</accession>
<reference evidence="4" key="1">
    <citation type="submission" date="2016-04" db="EMBL/GenBank/DDBJ databases">
        <authorList>
            <person name="Evans L.H."/>
            <person name="Alamgir A."/>
            <person name="Owens N."/>
            <person name="Weber N.D."/>
            <person name="Virtaneva K."/>
            <person name="Barbian K."/>
            <person name="Babar A."/>
            <person name="Rosenke K."/>
        </authorList>
    </citation>
    <scope>NUCLEOTIDE SEQUENCE [LARGE SCALE GENOMIC DNA]</scope>
    <source>
        <strain evidence="4">CBS 101.48</strain>
    </source>
</reference>
<dbReference type="GO" id="GO:0005634">
    <property type="term" value="C:nucleus"/>
    <property type="evidence" value="ECO:0007669"/>
    <property type="project" value="TreeGrafter"/>
</dbReference>
<dbReference type="STRING" id="4829.A0A163J5P2"/>
<dbReference type="SMART" id="SM01162">
    <property type="entry name" value="DUF1771"/>
    <property type="match status" value="1"/>
</dbReference>
<dbReference type="PROSITE" id="PS51140">
    <property type="entry name" value="CUE"/>
    <property type="match status" value="1"/>
</dbReference>
<dbReference type="OMA" id="ELENEYC"/>
<protein>
    <recommendedName>
        <fullName evidence="6">Smr domain-containing protein</fullName>
    </recommendedName>
</protein>
<feature type="domain" description="Smr" evidence="2">
    <location>
        <begin position="513"/>
        <end position="595"/>
    </location>
</feature>
<dbReference type="Proteomes" id="UP000078561">
    <property type="component" value="Unassembled WGS sequence"/>
</dbReference>
<feature type="region of interest" description="Disordered" evidence="1">
    <location>
        <begin position="391"/>
        <end position="413"/>
    </location>
</feature>
<dbReference type="AlphaFoldDB" id="A0A163J5P2"/>
<evidence type="ECO:0000259" key="2">
    <source>
        <dbReference type="PROSITE" id="PS50828"/>
    </source>
</evidence>
<dbReference type="Pfam" id="PF08590">
    <property type="entry name" value="DUF1771"/>
    <property type="match status" value="1"/>
</dbReference>
<keyword evidence="5" id="KW-1185">Reference proteome</keyword>
<dbReference type="Pfam" id="PF02845">
    <property type="entry name" value="CUE"/>
    <property type="match status" value="1"/>
</dbReference>
<feature type="compositionally biased region" description="Basic residues" evidence="1">
    <location>
        <begin position="216"/>
        <end position="226"/>
    </location>
</feature>
<dbReference type="InterPro" id="IPR013899">
    <property type="entry name" value="DUF1771"/>
</dbReference>
<dbReference type="GO" id="GO:0043130">
    <property type="term" value="F:ubiquitin binding"/>
    <property type="evidence" value="ECO:0007669"/>
    <property type="project" value="InterPro"/>
</dbReference>
<dbReference type="PROSITE" id="PS50828">
    <property type="entry name" value="SMR"/>
    <property type="match status" value="1"/>
</dbReference>
<feature type="region of interest" description="Disordered" evidence="1">
    <location>
        <begin position="113"/>
        <end position="145"/>
    </location>
</feature>
<feature type="domain" description="CUE" evidence="3">
    <location>
        <begin position="146"/>
        <end position="193"/>
    </location>
</feature>
<proteinExistence type="predicted"/>
<feature type="region of interest" description="Disordered" evidence="1">
    <location>
        <begin position="1"/>
        <end position="25"/>
    </location>
</feature>
<dbReference type="OrthoDB" id="3231855at2759"/>
<evidence type="ECO:0000313" key="4">
    <source>
        <dbReference type="EMBL" id="SAL97332.1"/>
    </source>
</evidence>
<feature type="compositionally biased region" description="Low complexity" evidence="1">
    <location>
        <begin position="113"/>
        <end position="144"/>
    </location>
</feature>